<evidence type="ECO:0000256" key="1">
    <source>
        <dbReference type="ARBA" id="ARBA00004442"/>
    </source>
</evidence>
<dbReference type="SUPFAM" id="SSF82171">
    <property type="entry name" value="DPP6 N-terminal domain-like"/>
    <property type="match status" value="1"/>
</dbReference>
<dbReference type="OrthoDB" id="9809364at2"/>
<organism evidence="7 8">
    <name type="scientific">Pedobacter cryoconitis</name>
    <dbReference type="NCBI Taxonomy" id="188932"/>
    <lineage>
        <taxon>Bacteria</taxon>
        <taxon>Pseudomonadati</taxon>
        <taxon>Bacteroidota</taxon>
        <taxon>Sphingobacteriia</taxon>
        <taxon>Sphingobacteriales</taxon>
        <taxon>Sphingobacteriaceae</taxon>
        <taxon>Pedobacter</taxon>
    </lineage>
</organism>
<dbReference type="PROSITE" id="PS51123">
    <property type="entry name" value="OMPA_2"/>
    <property type="match status" value="1"/>
</dbReference>
<dbReference type="SUPFAM" id="SSF48452">
    <property type="entry name" value="TPR-like"/>
    <property type="match status" value="1"/>
</dbReference>
<dbReference type="InterPro" id="IPR006665">
    <property type="entry name" value="OmpA-like"/>
</dbReference>
<evidence type="ECO:0000313" key="8">
    <source>
        <dbReference type="Proteomes" id="UP000249754"/>
    </source>
</evidence>
<protein>
    <submittedName>
        <fullName evidence="7">Outer membrane protein OmpA-like peptidoglycan-associated protein</fullName>
    </submittedName>
</protein>
<dbReference type="Gene3D" id="1.25.40.10">
    <property type="entry name" value="Tetratricopeptide repeat domain"/>
    <property type="match status" value="1"/>
</dbReference>
<keyword evidence="2 4" id="KW-0472">Membrane</keyword>
<comment type="caution">
    <text evidence="7">The sequence shown here is derived from an EMBL/GenBank/DDBJ whole genome shotgun (WGS) entry which is preliminary data.</text>
</comment>
<evidence type="ECO:0000259" key="6">
    <source>
        <dbReference type="PROSITE" id="PS51123"/>
    </source>
</evidence>
<reference evidence="7 8" key="1">
    <citation type="submission" date="2018-06" db="EMBL/GenBank/DDBJ databases">
        <title>Genomic Encyclopedia of Archaeal and Bacterial Type Strains, Phase II (KMG-II): from individual species to whole genera.</title>
        <authorList>
            <person name="Goeker M."/>
        </authorList>
    </citation>
    <scope>NUCLEOTIDE SEQUENCE [LARGE SCALE GENOMIC DNA]</scope>
    <source>
        <strain evidence="7 8">DSM 14825</strain>
    </source>
</reference>
<proteinExistence type="predicted"/>
<dbReference type="InterPro" id="IPR050330">
    <property type="entry name" value="Bact_OuterMem_StrucFunc"/>
</dbReference>
<dbReference type="GO" id="GO:0009279">
    <property type="term" value="C:cell outer membrane"/>
    <property type="evidence" value="ECO:0007669"/>
    <property type="project" value="UniProtKB-SubCell"/>
</dbReference>
<dbReference type="EMBL" id="QLLR01000002">
    <property type="protein sequence ID" value="RAJ35751.1"/>
    <property type="molecule type" value="Genomic_DNA"/>
</dbReference>
<evidence type="ECO:0000313" key="7">
    <source>
        <dbReference type="EMBL" id="RAJ35751.1"/>
    </source>
</evidence>
<dbReference type="AlphaFoldDB" id="A0A327T3R6"/>
<name>A0A327T3R6_9SPHI</name>
<dbReference type="Pfam" id="PF00691">
    <property type="entry name" value="OmpA"/>
    <property type="match status" value="1"/>
</dbReference>
<dbReference type="PRINTS" id="PR01021">
    <property type="entry name" value="OMPADOMAIN"/>
</dbReference>
<dbReference type="Proteomes" id="UP000249754">
    <property type="component" value="Unassembled WGS sequence"/>
</dbReference>
<dbReference type="PANTHER" id="PTHR30329:SF21">
    <property type="entry name" value="LIPOPROTEIN YIAD-RELATED"/>
    <property type="match status" value="1"/>
</dbReference>
<evidence type="ECO:0000256" key="4">
    <source>
        <dbReference type="PROSITE-ProRule" id="PRU00473"/>
    </source>
</evidence>
<keyword evidence="3" id="KW-0998">Cell outer membrane</keyword>
<evidence type="ECO:0000256" key="2">
    <source>
        <dbReference type="ARBA" id="ARBA00023136"/>
    </source>
</evidence>
<keyword evidence="5" id="KW-0732">Signal</keyword>
<dbReference type="CDD" id="cd07185">
    <property type="entry name" value="OmpA_C-like"/>
    <property type="match status" value="1"/>
</dbReference>
<evidence type="ECO:0000256" key="5">
    <source>
        <dbReference type="SAM" id="SignalP"/>
    </source>
</evidence>
<dbReference type="Pfam" id="PF07676">
    <property type="entry name" value="PD40"/>
    <property type="match status" value="1"/>
</dbReference>
<dbReference type="InterPro" id="IPR011659">
    <property type="entry name" value="WD40"/>
</dbReference>
<dbReference type="SUPFAM" id="SSF103088">
    <property type="entry name" value="OmpA-like"/>
    <property type="match status" value="1"/>
</dbReference>
<dbReference type="RefSeq" id="WP_111632588.1">
    <property type="nucleotide sequence ID" value="NZ_QLLR01000002.1"/>
</dbReference>
<feature type="domain" description="OmpA-like" evidence="6">
    <location>
        <begin position="458"/>
        <end position="580"/>
    </location>
</feature>
<accession>A0A327T3R6</accession>
<sequence>MKKYIIAALLLFAFKAQSQYILKEADKQFDLYNYSKAVKLYAAAYEKKQTAYSASRLAESYRKYFNYTEAEKWYAIVVAMPDAVPENRLQYAKVLQNNEKYDAAKEQFKQYMATSNTTDPRLLQNWIASCDSAKLWMQNPADVKINSESSLNSAASDWAPVSYQNGVVFTSDREFTADRVIGKKHRPFLKFDGRMIVPGDQIYLWTGRNYNHLYFKGESDSLILFPLDPGTNYHVGTSSFTAAGDEVFFTLTRIPSTIKKYEKITTINVEIYSSQKNSAEKWSKPIPVPFNKVADYSVGDPFITKKGDTLYFSSNMPGGLGGTDLYRAVKNNSGEWGAPQNLTELNTAGNERSPVFDHSGNFYFASDGRVGMGGLDIFKCINFGKANSVVKNLKYPINSSKDDFAFSAGNDVQYFSSNRDGGRGADDIYSMKIAQKKPEVIITPVIVADPEPKIPVEGIGEDEIVLKPIYYNFDKYNIRPEAAKELDRLVAIMDENPDIDIILGSHTDSRGVDVYNLWLSQKRAESAVAYLAANGIAKSRLTAKGYGETRLVNRCANGVSCSLKEHQANRRTEFKIRKND</sequence>
<comment type="subcellular location">
    <subcellularLocation>
        <location evidence="1">Cell outer membrane</location>
    </subcellularLocation>
</comment>
<feature type="chain" id="PRO_5016348395" evidence="5">
    <location>
        <begin position="19"/>
        <end position="580"/>
    </location>
</feature>
<dbReference type="InterPro" id="IPR011990">
    <property type="entry name" value="TPR-like_helical_dom_sf"/>
</dbReference>
<dbReference type="Gene3D" id="3.30.1330.60">
    <property type="entry name" value="OmpA-like domain"/>
    <property type="match status" value="1"/>
</dbReference>
<dbReference type="PANTHER" id="PTHR30329">
    <property type="entry name" value="STATOR ELEMENT OF FLAGELLAR MOTOR COMPLEX"/>
    <property type="match status" value="1"/>
</dbReference>
<dbReference type="InterPro" id="IPR006664">
    <property type="entry name" value="OMP_bac"/>
</dbReference>
<feature type="signal peptide" evidence="5">
    <location>
        <begin position="1"/>
        <end position="18"/>
    </location>
</feature>
<gene>
    <name evidence="7" type="ORF">LY11_00998</name>
</gene>
<evidence type="ECO:0000256" key="3">
    <source>
        <dbReference type="ARBA" id="ARBA00023237"/>
    </source>
</evidence>
<dbReference type="InterPro" id="IPR036737">
    <property type="entry name" value="OmpA-like_sf"/>
</dbReference>